<feature type="signal peptide" evidence="2">
    <location>
        <begin position="1"/>
        <end position="24"/>
    </location>
</feature>
<feature type="compositionally biased region" description="Polar residues" evidence="1">
    <location>
        <begin position="34"/>
        <end position="55"/>
    </location>
</feature>
<reference evidence="3 4" key="1">
    <citation type="submission" date="2018-08" db="EMBL/GenBank/DDBJ databases">
        <title>A genome reference for cultivated species of the human gut microbiota.</title>
        <authorList>
            <person name="Zou Y."/>
            <person name="Xue W."/>
            <person name="Luo G."/>
        </authorList>
    </citation>
    <scope>NUCLEOTIDE SEQUENCE [LARGE SCALE GENOMIC DNA]</scope>
    <source>
        <strain evidence="3 4">AF24-4</strain>
    </source>
</reference>
<feature type="region of interest" description="Disordered" evidence="1">
    <location>
        <begin position="34"/>
        <end position="174"/>
    </location>
</feature>
<organism evidence="3 4">
    <name type="scientific">Roseburia inulinivorans</name>
    <dbReference type="NCBI Taxonomy" id="360807"/>
    <lineage>
        <taxon>Bacteria</taxon>
        <taxon>Bacillati</taxon>
        <taxon>Bacillota</taxon>
        <taxon>Clostridia</taxon>
        <taxon>Lachnospirales</taxon>
        <taxon>Lachnospiraceae</taxon>
        <taxon>Roseburia</taxon>
    </lineage>
</organism>
<protein>
    <submittedName>
        <fullName evidence="3">DUF1002 domain-containing protein</fullName>
    </submittedName>
</protein>
<comment type="caution">
    <text evidence="3">The sequence shown here is derived from an EMBL/GenBank/DDBJ whole genome shotgun (WGS) entry which is preliminary data.</text>
</comment>
<evidence type="ECO:0000313" key="3">
    <source>
        <dbReference type="EMBL" id="RGR65337.1"/>
    </source>
</evidence>
<evidence type="ECO:0000313" key="4">
    <source>
        <dbReference type="Proteomes" id="UP000285820"/>
    </source>
</evidence>
<evidence type="ECO:0000256" key="1">
    <source>
        <dbReference type="SAM" id="MobiDB-lite"/>
    </source>
</evidence>
<name>A0A3R6AFK3_9FIRM</name>
<dbReference type="InterPro" id="IPR009343">
    <property type="entry name" value="DUF1002"/>
</dbReference>
<dbReference type="Pfam" id="PF06207">
    <property type="entry name" value="DUF1002"/>
    <property type="match status" value="1"/>
</dbReference>
<evidence type="ECO:0000256" key="2">
    <source>
        <dbReference type="SAM" id="SignalP"/>
    </source>
</evidence>
<proteinExistence type="predicted"/>
<dbReference type="AlphaFoldDB" id="A0A3R6AFK3"/>
<keyword evidence="2" id="KW-0732">Signal</keyword>
<accession>A0A3R6AFK3</accession>
<feature type="compositionally biased region" description="Low complexity" evidence="1">
    <location>
        <begin position="56"/>
        <end position="154"/>
    </location>
</feature>
<feature type="chain" id="PRO_5018741814" evidence="2">
    <location>
        <begin position="25"/>
        <end position="458"/>
    </location>
</feature>
<dbReference type="EMBL" id="QRUN01000032">
    <property type="protein sequence ID" value="RGR65337.1"/>
    <property type="molecule type" value="Genomic_DNA"/>
</dbReference>
<sequence length="458" mass="47799">MTKRIAAIILAAVMMIPTHVTSFAADASAQNTAGQEAGNATSGDSQTTQSENQAATQNDSSTTGTDTNAGSTGTTTTQNSSASDTKNSTTNNSASDAQSSTTNTSASDAQNSTTNNSASDAQNSTTNNSASDAQSSTTTNSDSTNTSTSGTTDNVTGGVTVEDDKKSTENVTGDVIVDENNDKVEIKKDDKPYLALGADLSDDQKNIVLSLMGIDPANLANYNVTYVTNAQEHQYLDSYVDSSKIGSKSWSSVVIVKRKKGNGLNISTNNITYCTVGMYKNALTTAGITDADIIVAGPKPISGTAALVGIFEAYEAMTGEAVQDNVVDAALNELVVTGELEASIQGLTDQEVEEFIAYIKSLIAEKGLTDEKSINEAIDEACDKYGVTLSDDERQKIVDLLLKITSLGIDLSGLVDYAASLYNSFKNGGSSSGIIASIGNFFGNIFSAIGEFFKNLFK</sequence>
<gene>
    <name evidence="3" type="ORF">DWY29_14890</name>
</gene>
<dbReference type="Proteomes" id="UP000285820">
    <property type="component" value="Unassembled WGS sequence"/>
</dbReference>
<dbReference type="RefSeq" id="WP_118127228.1">
    <property type="nucleotide sequence ID" value="NZ_CATWND010000015.1"/>
</dbReference>